<evidence type="ECO:0000313" key="15">
    <source>
        <dbReference type="EMBL" id="CAI2377185.1"/>
    </source>
</evidence>
<keyword evidence="5 13" id="KW-0812">Transmembrane</keyword>
<dbReference type="EMBL" id="CAMPGE010018801">
    <property type="protein sequence ID" value="CAI2377185.1"/>
    <property type="molecule type" value="Genomic_DNA"/>
</dbReference>
<dbReference type="SUPFAM" id="SSF57850">
    <property type="entry name" value="RING/U-box"/>
    <property type="match status" value="1"/>
</dbReference>
<feature type="transmembrane region" description="Helical" evidence="13">
    <location>
        <begin position="153"/>
        <end position="181"/>
    </location>
</feature>
<dbReference type="GO" id="GO:0016567">
    <property type="term" value="P:protein ubiquitination"/>
    <property type="evidence" value="ECO:0007669"/>
    <property type="project" value="TreeGrafter"/>
</dbReference>
<evidence type="ECO:0000256" key="4">
    <source>
        <dbReference type="ARBA" id="ARBA00022679"/>
    </source>
</evidence>
<comment type="catalytic activity">
    <reaction evidence="1">
        <text>S-ubiquitinyl-[E2 ubiquitin-conjugating enzyme]-L-cysteine + [acceptor protein]-L-lysine = [E2 ubiquitin-conjugating enzyme]-L-cysteine + N(6)-ubiquitinyl-[acceptor protein]-L-lysine.</text>
        <dbReference type="EC" id="2.3.2.27"/>
    </reaction>
</comment>
<evidence type="ECO:0000256" key="1">
    <source>
        <dbReference type="ARBA" id="ARBA00000900"/>
    </source>
</evidence>
<protein>
    <recommendedName>
        <fullName evidence="3">RING-type E3 ubiquitin transferase</fullName>
        <ecNumber evidence="3">2.3.2.27</ecNumber>
    </recommendedName>
</protein>
<comment type="caution">
    <text evidence="15">The sequence shown here is derived from an EMBL/GenBank/DDBJ whole genome shotgun (WGS) entry which is preliminary data.</text>
</comment>
<dbReference type="Gene3D" id="3.30.40.10">
    <property type="entry name" value="Zinc/RING finger domain, C3HC4 (zinc finger)"/>
    <property type="match status" value="1"/>
</dbReference>
<evidence type="ECO:0000313" key="16">
    <source>
        <dbReference type="Proteomes" id="UP001295684"/>
    </source>
</evidence>
<evidence type="ECO:0000256" key="10">
    <source>
        <dbReference type="ARBA" id="ARBA00022989"/>
    </source>
</evidence>
<comment type="subcellular location">
    <subcellularLocation>
        <location evidence="2">Membrane</location>
        <topology evidence="2">Multi-pass membrane protein</topology>
    </subcellularLocation>
</comment>
<gene>
    <name evidence="15" type="ORF">ECRASSUSDP1_LOCUS18568</name>
</gene>
<dbReference type="Pfam" id="PF13639">
    <property type="entry name" value="zf-RING_2"/>
    <property type="match status" value="1"/>
</dbReference>
<name>A0AAD1XRZ9_EUPCR</name>
<organism evidence="15 16">
    <name type="scientific">Euplotes crassus</name>
    <dbReference type="NCBI Taxonomy" id="5936"/>
    <lineage>
        <taxon>Eukaryota</taxon>
        <taxon>Sar</taxon>
        <taxon>Alveolata</taxon>
        <taxon>Ciliophora</taxon>
        <taxon>Intramacronucleata</taxon>
        <taxon>Spirotrichea</taxon>
        <taxon>Hypotrichia</taxon>
        <taxon>Euplotida</taxon>
        <taxon>Euplotidae</taxon>
        <taxon>Moneuplotes</taxon>
    </lineage>
</organism>
<dbReference type="PROSITE" id="PS50089">
    <property type="entry name" value="ZF_RING_2"/>
    <property type="match status" value="1"/>
</dbReference>
<keyword evidence="8" id="KW-0833">Ubl conjugation pathway</keyword>
<accession>A0AAD1XRZ9</accession>
<dbReference type="GO" id="GO:0008270">
    <property type="term" value="F:zinc ion binding"/>
    <property type="evidence" value="ECO:0007669"/>
    <property type="project" value="UniProtKB-KW"/>
</dbReference>
<feature type="transmembrane region" description="Helical" evidence="13">
    <location>
        <begin position="81"/>
        <end position="104"/>
    </location>
</feature>
<evidence type="ECO:0000256" key="9">
    <source>
        <dbReference type="ARBA" id="ARBA00022833"/>
    </source>
</evidence>
<dbReference type="AlphaFoldDB" id="A0AAD1XRZ9"/>
<feature type="transmembrane region" description="Helical" evidence="13">
    <location>
        <begin position="111"/>
        <end position="133"/>
    </location>
</feature>
<feature type="domain" description="RING-type" evidence="14">
    <location>
        <begin position="235"/>
        <end position="278"/>
    </location>
</feature>
<dbReference type="InterPro" id="IPR013083">
    <property type="entry name" value="Znf_RING/FYVE/PHD"/>
</dbReference>
<evidence type="ECO:0000259" key="14">
    <source>
        <dbReference type="PROSITE" id="PS50089"/>
    </source>
</evidence>
<dbReference type="PANTHER" id="PTHR45977">
    <property type="entry name" value="TARGET OF ERK KINASE MPK-1"/>
    <property type="match status" value="1"/>
</dbReference>
<dbReference type="InterPro" id="IPR001841">
    <property type="entry name" value="Znf_RING"/>
</dbReference>
<proteinExistence type="predicted"/>
<evidence type="ECO:0000256" key="11">
    <source>
        <dbReference type="ARBA" id="ARBA00023136"/>
    </source>
</evidence>
<dbReference type="PANTHER" id="PTHR45977:SF4">
    <property type="entry name" value="RING-TYPE DOMAIN-CONTAINING PROTEIN"/>
    <property type="match status" value="1"/>
</dbReference>
<sequence>MSHYPPDIEDENYDAPEPVLAGHPSCVTFEDHRRKHVHNGKTIFKARNNIVVDVIAVTTLILLICIFGTKLENCGPDTKGLLLKAVYLKLAIILYLAGGIYLLNKSNIKPALMATLNVLICLGMIGFYIYIIFKLFSHNNSCRQSFNLLLAGHILLFLEALLIFVLCCTVCCAFICLYITLLDLWPRIEFNWSNGEQVQIERQDTKVGRISLSDLLLNAASLQIDPEDYRNMGECTICLEQFIEIDLIIALPCHEAHIFHPKCIADLSKKTDKCPLCKQKIDREALESIQRDNSPLFAQNN</sequence>
<dbReference type="GO" id="GO:0006511">
    <property type="term" value="P:ubiquitin-dependent protein catabolic process"/>
    <property type="evidence" value="ECO:0007669"/>
    <property type="project" value="TreeGrafter"/>
</dbReference>
<dbReference type="Proteomes" id="UP001295684">
    <property type="component" value="Unassembled WGS sequence"/>
</dbReference>
<keyword evidence="10 13" id="KW-1133">Transmembrane helix</keyword>
<dbReference type="GO" id="GO:0016020">
    <property type="term" value="C:membrane"/>
    <property type="evidence" value="ECO:0007669"/>
    <property type="project" value="UniProtKB-SubCell"/>
</dbReference>
<keyword evidence="9" id="KW-0862">Zinc</keyword>
<dbReference type="GO" id="GO:0061630">
    <property type="term" value="F:ubiquitin protein ligase activity"/>
    <property type="evidence" value="ECO:0007669"/>
    <property type="project" value="UniProtKB-EC"/>
</dbReference>
<evidence type="ECO:0000256" key="5">
    <source>
        <dbReference type="ARBA" id="ARBA00022692"/>
    </source>
</evidence>
<keyword evidence="7 12" id="KW-0863">Zinc-finger</keyword>
<evidence type="ECO:0000256" key="7">
    <source>
        <dbReference type="ARBA" id="ARBA00022771"/>
    </source>
</evidence>
<evidence type="ECO:0000256" key="13">
    <source>
        <dbReference type="SAM" id="Phobius"/>
    </source>
</evidence>
<reference evidence="15" key="1">
    <citation type="submission" date="2023-07" db="EMBL/GenBank/DDBJ databases">
        <authorList>
            <consortium name="AG Swart"/>
            <person name="Singh M."/>
            <person name="Singh A."/>
            <person name="Seah K."/>
            <person name="Emmerich C."/>
        </authorList>
    </citation>
    <scope>NUCLEOTIDE SEQUENCE</scope>
    <source>
        <strain evidence="15">DP1</strain>
    </source>
</reference>
<evidence type="ECO:0000256" key="2">
    <source>
        <dbReference type="ARBA" id="ARBA00004141"/>
    </source>
</evidence>
<keyword evidence="6" id="KW-0479">Metal-binding</keyword>
<feature type="transmembrane region" description="Helical" evidence="13">
    <location>
        <begin position="50"/>
        <end position="69"/>
    </location>
</feature>
<keyword evidence="11 13" id="KW-0472">Membrane</keyword>
<keyword evidence="16" id="KW-1185">Reference proteome</keyword>
<evidence type="ECO:0000256" key="12">
    <source>
        <dbReference type="PROSITE-ProRule" id="PRU00175"/>
    </source>
</evidence>
<evidence type="ECO:0000256" key="3">
    <source>
        <dbReference type="ARBA" id="ARBA00012483"/>
    </source>
</evidence>
<evidence type="ECO:0000256" key="6">
    <source>
        <dbReference type="ARBA" id="ARBA00022723"/>
    </source>
</evidence>
<keyword evidence="4" id="KW-0808">Transferase</keyword>
<dbReference type="EC" id="2.3.2.27" evidence="3"/>
<evidence type="ECO:0000256" key="8">
    <source>
        <dbReference type="ARBA" id="ARBA00022786"/>
    </source>
</evidence>